<dbReference type="InterPro" id="IPR035466">
    <property type="entry name" value="GlmS/AgaS_SIS"/>
</dbReference>
<dbReference type="InterPro" id="IPR005855">
    <property type="entry name" value="GFAT"/>
</dbReference>
<evidence type="ECO:0000256" key="4">
    <source>
        <dbReference type="ARBA" id="ARBA00016090"/>
    </source>
</evidence>
<organism evidence="13 14">
    <name type="scientific">Botrimarina hoheduenensis</name>
    <dbReference type="NCBI Taxonomy" id="2528000"/>
    <lineage>
        <taxon>Bacteria</taxon>
        <taxon>Pseudomonadati</taxon>
        <taxon>Planctomycetota</taxon>
        <taxon>Planctomycetia</taxon>
        <taxon>Pirellulales</taxon>
        <taxon>Lacipirellulaceae</taxon>
        <taxon>Botrimarina</taxon>
    </lineage>
</organism>
<reference evidence="13 14" key="1">
    <citation type="submission" date="2019-02" db="EMBL/GenBank/DDBJ databases">
        <title>Deep-cultivation of Planctomycetes and their phenomic and genomic characterization uncovers novel biology.</title>
        <authorList>
            <person name="Wiegand S."/>
            <person name="Jogler M."/>
            <person name="Boedeker C."/>
            <person name="Pinto D."/>
            <person name="Vollmers J."/>
            <person name="Rivas-Marin E."/>
            <person name="Kohn T."/>
            <person name="Peeters S.H."/>
            <person name="Heuer A."/>
            <person name="Rast P."/>
            <person name="Oberbeckmann S."/>
            <person name="Bunk B."/>
            <person name="Jeske O."/>
            <person name="Meyerdierks A."/>
            <person name="Storesund J.E."/>
            <person name="Kallscheuer N."/>
            <person name="Luecker S."/>
            <person name="Lage O.M."/>
            <person name="Pohl T."/>
            <person name="Merkel B.J."/>
            <person name="Hornburger P."/>
            <person name="Mueller R.-W."/>
            <person name="Bruemmer F."/>
            <person name="Labrenz M."/>
            <person name="Spormann A.M."/>
            <person name="Op Den Camp H."/>
            <person name="Overmann J."/>
            <person name="Amann R."/>
            <person name="Jetten M.S.M."/>
            <person name="Mascher T."/>
            <person name="Medema M.H."/>
            <person name="Devos D.P."/>
            <person name="Kaster A.-K."/>
            <person name="Ovreas L."/>
            <person name="Rohde M."/>
            <person name="Galperin M.Y."/>
            <person name="Jogler C."/>
        </authorList>
    </citation>
    <scope>NUCLEOTIDE SEQUENCE [LARGE SCALE GENOMIC DNA]</scope>
    <source>
        <strain evidence="13 14">Pla111</strain>
    </source>
</reference>
<evidence type="ECO:0000259" key="11">
    <source>
        <dbReference type="PROSITE" id="PS51278"/>
    </source>
</evidence>
<name>A0A5C5WBL9_9BACT</name>
<dbReference type="InterPro" id="IPR029055">
    <property type="entry name" value="Ntn_hydrolases_N"/>
</dbReference>
<dbReference type="GO" id="GO:0004360">
    <property type="term" value="F:glutamine-fructose-6-phosphate transaminase (isomerizing) activity"/>
    <property type="evidence" value="ECO:0007669"/>
    <property type="project" value="UniProtKB-UniRule"/>
</dbReference>
<dbReference type="CDD" id="cd05008">
    <property type="entry name" value="SIS_GlmS_GlmD_1"/>
    <property type="match status" value="1"/>
</dbReference>
<dbReference type="SUPFAM" id="SSF56235">
    <property type="entry name" value="N-terminal nucleophile aminohydrolases (Ntn hydrolases)"/>
    <property type="match status" value="1"/>
</dbReference>
<feature type="active site" description="Nucleophile; for GATase activity" evidence="10">
    <location>
        <position position="2"/>
    </location>
</feature>
<comment type="function">
    <text evidence="10">Catalyzes the first step in hexosamine metabolism, converting fructose-6P into glucosamine-6P using glutamine as a nitrogen source.</text>
</comment>
<feature type="domain" description="SIS" evidence="12">
    <location>
        <begin position="302"/>
        <end position="441"/>
    </location>
</feature>
<comment type="catalytic activity">
    <reaction evidence="1 10">
        <text>D-fructose 6-phosphate + L-glutamine = D-glucosamine 6-phosphate + L-glutamate</text>
        <dbReference type="Rhea" id="RHEA:13237"/>
        <dbReference type="ChEBI" id="CHEBI:29985"/>
        <dbReference type="ChEBI" id="CHEBI:58359"/>
        <dbReference type="ChEBI" id="CHEBI:58725"/>
        <dbReference type="ChEBI" id="CHEBI:61527"/>
        <dbReference type="EC" id="2.6.1.16"/>
    </reaction>
</comment>
<dbReference type="InterPro" id="IPR047084">
    <property type="entry name" value="GFAT_N"/>
</dbReference>
<feature type="domain" description="Glutamine amidotransferase type-2" evidence="11">
    <location>
        <begin position="2"/>
        <end position="233"/>
    </location>
</feature>
<dbReference type="EC" id="2.6.1.16" evidence="3 10"/>
<keyword evidence="5 10" id="KW-0963">Cytoplasm</keyword>
<evidence type="ECO:0000313" key="14">
    <source>
        <dbReference type="Proteomes" id="UP000318995"/>
    </source>
</evidence>
<comment type="subunit">
    <text evidence="10">Homodimer.</text>
</comment>
<evidence type="ECO:0000256" key="9">
    <source>
        <dbReference type="ARBA" id="ARBA00022962"/>
    </source>
</evidence>
<dbReference type="OrthoDB" id="106547at2"/>
<dbReference type="PANTHER" id="PTHR10937">
    <property type="entry name" value="GLUCOSAMINE--FRUCTOSE-6-PHOSPHATE AMINOTRANSFERASE, ISOMERIZING"/>
    <property type="match status" value="1"/>
</dbReference>
<dbReference type="PROSITE" id="PS51278">
    <property type="entry name" value="GATASE_TYPE_2"/>
    <property type="match status" value="1"/>
</dbReference>
<dbReference type="HAMAP" id="MF_00164">
    <property type="entry name" value="GlmS"/>
    <property type="match status" value="1"/>
</dbReference>
<dbReference type="PANTHER" id="PTHR10937:SF0">
    <property type="entry name" value="GLUTAMINE--FRUCTOSE-6-PHOSPHATE TRANSAMINASE (ISOMERIZING)"/>
    <property type="match status" value="1"/>
</dbReference>
<evidence type="ECO:0000256" key="7">
    <source>
        <dbReference type="ARBA" id="ARBA00022679"/>
    </source>
</evidence>
<dbReference type="SUPFAM" id="SSF53697">
    <property type="entry name" value="SIS domain"/>
    <property type="match status" value="1"/>
</dbReference>
<evidence type="ECO:0000259" key="12">
    <source>
        <dbReference type="PROSITE" id="PS51464"/>
    </source>
</evidence>
<feature type="initiator methionine" description="Removed" evidence="10">
    <location>
        <position position="1"/>
    </location>
</feature>
<evidence type="ECO:0000256" key="3">
    <source>
        <dbReference type="ARBA" id="ARBA00012916"/>
    </source>
</evidence>
<dbReference type="Pfam" id="PF01380">
    <property type="entry name" value="SIS"/>
    <property type="match status" value="2"/>
</dbReference>
<evidence type="ECO:0000256" key="10">
    <source>
        <dbReference type="HAMAP-Rule" id="MF_00164"/>
    </source>
</evidence>
<dbReference type="EMBL" id="SJPH01000002">
    <property type="protein sequence ID" value="TWT47479.1"/>
    <property type="molecule type" value="Genomic_DNA"/>
</dbReference>
<comment type="caution">
    <text evidence="13">The sequence shown here is derived from an EMBL/GenBank/DDBJ whole genome shotgun (WGS) entry which is preliminary data.</text>
</comment>
<evidence type="ECO:0000256" key="1">
    <source>
        <dbReference type="ARBA" id="ARBA00001031"/>
    </source>
</evidence>
<dbReference type="Pfam" id="PF13522">
    <property type="entry name" value="GATase_6"/>
    <property type="match status" value="1"/>
</dbReference>
<dbReference type="NCBIfam" id="TIGR01135">
    <property type="entry name" value="glmS"/>
    <property type="match status" value="1"/>
</dbReference>
<dbReference type="Gene3D" id="3.60.20.10">
    <property type="entry name" value="Glutamine Phosphoribosylpyrophosphate, subunit 1, domain 1"/>
    <property type="match status" value="1"/>
</dbReference>
<dbReference type="GO" id="GO:0006047">
    <property type="term" value="P:UDP-N-acetylglucosamine metabolic process"/>
    <property type="evidence" value="ECO:0007669"/>
    <property type="project" value="TreeGrafter"/>
</dbReference>
<dbReference type="CDD" id="cd00714">
    <property type="entry name" value="GFAT"/>
    <property type="match status" value="1"/>
</dbReference>
<keyword evidence="7 10" id="KW-0808">Transferase</keyword>
<dbReference type="GO" id="GO:0097367">
    <property type="term" value="F:carbohydrate derivative binding"/>
    <property type="evidence" value="ECO:0007669"/>
    <property type="project" value="InterPro"/>
</dbReference>
<dbReference type="InterPro" id="IPR017932">
    <property type="entry name" value="GATase_2_dom"/>
</dbReference>
<dbReference type="FunFam" id="3.60.20.10:FF:000006">
    <property type="entry name" value="Glutamine--fructose-6-phosphate aminotransferase [isomerizing]"/>
    <property type="match status" value="1"/>
</dbReference>
<sequence>MCGIVGYVGPNRAADYLLEGLRRLEYRGYDSSGVVTAEEGGALAITKTTGRIERLAAALAATPHEGEIGLGHTRWATHGPATDANAHPHIGGDRVLALVHNGVIENYAALRDRLKAKGYRFDSDTDSEVVAHLIADELKKARGKGPVADELDPHALIVEAVRLATSKLRGTYGLGVIFREWPGVLIAARLGSPLVIGVGDGEHFLASDGSPLVGHTDRIVYLADHELAVVTAGSIRIMGRDSATVAHSVEQLDIDSSQVELGGYPHYMLKEIFEQPESIRAAMRGRLDRDQATAVFGGLNLDARRLRGIDRMILTACGTSWHSGLVGEYMIEEFARLPVEVEYASELRYRNPPLSSDTLLLAITQSGETIDTLAAMREMKRKGHPVLAICNVVGSSIARESDGGVYLHAGPEIGVASTKAYTSQCVVLALLALHLGRLRHLSYEAGLRIIDELEALPEAVERALESNDVARRIAGLYASCENFLYLGRQYNFPTALEGALKLKEISYIHAEGYPAAEMKHGPIALVDEATPSVFIVPQGGVYDKVIANMEEIRARGGPVIAIVDEQDERASAIATEVIRVPAVADFLQPIVTAIPLQLLAYHIAVLRGCDVDKPRNLAKSVTVE</sequence>
<evidence type="ECO:0000256" key="2">
    <source>
        <dbReference type="ARBA" id="ARBA00004496"/>
    </source>
</evidence>
<dbReference type="GO" id="GO:0006002">
    <property type="term" value="P:fructose 6-phosphate metabolic process"/>
    <property type="evidence" value="ECO:0007669"/>
    <property type="project" value="TreeGrafter"/>
</dbReference>
<evidence type="ECO:0000256" key="8">
    <source>
        <dbReference type="ARBA" id="ARBA00022737"/>
    </source>
</evidence>
<dbReference type="Gene3D" id="3.40.50.10490">
    <property type="entry name" value="Glucose-6-phosphate isomerase like protein, domain 1"/>
    <property type="match status" value="2"/>
</dbReference>
<evidence type="ECO:0000313" key="13">
    <source>
        <dbReference type="EMBL" id="TWT47479.1"/>
    </source>
</evidence>
<dbReference type="NCBIfam" id="NF001484">
    <property type="entry name" value="PRK00331.1"/>
    <property type="match status" value="1"/>
</dbReference>
<comment type="subcellular location">
    <subcellularLocation>
        <location evidence="2 10">Cytoplasm</location>
    </subcellularLocation>
</comment>
<gene>
    <name evidence="10 13" type="primary">glmS</name>
    <name evidence="13" type="ORF">Pla111_10930</name>
</gene>
<dbReference type="FunFam" id="3.40.50.10490:FF:000001">
    <property type="entry name" value="Glutamine--fructose-6-phosphate aminotransferase [isomerizing]"/>
    <property type="match status" value="1"/>
</dbReference>
<accession>A0A5C5WBL9</accession>
<keyword evidence="6 10" id="KW-0032">Aminotransferase</keyword>
<dbReference type="InterPro" id="IPR046348">
    <property type="entry name" value="SIS_dom_sf"/>
</dbReference>
<keyword evidence="8" id="KW-0677">Repeat</keyword>
<dbReference type="AlphaFoldDB" id="A0A5C5WBL9"/>
<dbReference type="GO" id="GO:0006487">
    <property type="term" value="P:protein N-linked glycosylation"/>
    <property type="evidence" value="ECO:0007669"/>
    <property type="project" value="TreeGrafter"/>
</dbReference>
<dbReference type="Proteomes" id="UP000318995">
    <property type="component" value="Unassembled WGS sequence"/>
</dbReference>
<protein>
    <recommendedName>
        <fullName evidence="4 10">Glutamine--fructose-6-phosphate aminotransferase [isomerizing]</fullName>
        <ecNumber evidence="3 10">2.6.1.16</ecNumber>
    </recommendedName>
    <alternativeName>
        <fullName evidence="10">D-fructose-6-phosphate amidotransferase</fullName>
    </alternativeName>
    <alternativeName>
        <fullName evidence="10">GFAT</fullName>
    </alternativeName>
    <alternativeName>
        <fullName evidence="10">Glucosamine-6-phosphate synthase</fullName>
    </alternativeName>
    <alternativeName>
        <fullName evidence="10">Hexosephosphate aminotransferase</fullName>
    </alternativeName>
    <alternativeName>
        <fullName evidence="10">L-glutamine--D-fructose-6-phosphate amidotransferase</fullName>
    </alternativeName>
</protein>
<evidence type="ECO:0000256" key="6">
    <source>
        <dbReference type="ARBA" id="ARBA00022576"/>
    </source>
</evidence>
<evidence type="ECO:0000256" key="5">
    <source>
        <dbReference type="ARBA" id="ARBA00022490"/>
    </source>
</evidence>
<keyword evidence="14" id="KW-1185">Reference proteome</keyword>
<dbReference type="InterPro" id="IPR001347">
    <property type="entry name" value="SIS_dom"/>
</dbReference>
<feature type="active site" description="For Fru-6P isomerization activity" evidence="10">
    <location>
        <position position="619"/>
    </location>
</feature>
<dbReference type="GO" id="GO:0005975">
    <property type="term" value="P:carbohydrate metabolic process"/>
    <property type="evidence" value="ECO:0007669"/>
    <property type="project" value="UniProtKB-UniRule"/>
</dbReference>
<dbReference type="RefSeq" id="WP_146572131.1">
    <property type="nucleotide sequence ID" value="NZ_SJPH01000002.1"/>
</dbReference>
<proteinExistence type="inferred from homology"/>
<dbReference type="PROSITE" id="PS51464">
    <property type="entry name" value="SIS"/>
    <property type="match status" value="2"/>
</dbReference>
<dbReference type="GO" id="GO:0005829">
    <property type="term" value="C:cytosol"/>
    <property type="evidence" value="ECO:0007669"/>
    <property type="project" value="TreeGrafter"/>
</dbReference>
<dbReference type="InterPro" id="IPR035490">
    <property type="entry name" value="GlmS/FrlB_SIS"/>
</dbReference>
<keyword evidence="9" id="KW-0315">Glutamine amidotransferase</keyword>
<dbReference type="CDD" id="cd05009">
    <property type="entry name" value="SIS_GlmS_GlmD_2"/>
    <property type="match status" value="1"/>
</dbReference>
<feature type="domain" description="SIS" evidence="12">
    <location>
        <begin position="473"/>
        <end position="614"/>
    </location>
</feature>